<organism evidence="1 2">
    <name type="scientific">Solanum commersonii</name>
    <name type="common">Commerson's wild potato</name>
    <name type="synonym">Commerson's nightshade</name>
    <dbReference type="NCBI Taxonomy" id="4109"/>
    <lineage>
        <taxon>Eukaryota</taxon>
        <taxon>Viridiplantae</taxon>
        <taxon>Streptophyta</taxon>
        <taxon>Embryophyta</taxon>
        <taxon>Tracheophyta</taxon>
        <taxon>Spermatophyta</taxon>
        <taxon>Magnoliopsida</taxon>
        <taxon>eudicotyledons</taxon>
        <taxon>Gunneridae</taxon>
        <taxon>Pentapetalae</taxon>
        <taxon>asterids</taxon>
        <taxon>lamiids</taxon>
        <taxon>Solanales</taxon>
        <taxon>Solanaceae</taxon>
        <taxon>Solanoideae</taxon>
        <taxon>Solaneae</taxon>
        <taxon>Solanum</taxon>
    </lineage>
</organism>
<reference evidence="1 2" key="1">
    <citation type="submission" date="2020-09" db="EMBL/GenBank/DDBJ databases">
        <title>De no assembly of potato wild relative species, Solanum commersonii.</title>
        <authorList>
            <person name="Cho K."/>
        </authorList>
    </citation>
    <scope>NUCLEOTIDE SEQUENCE [LARGE SCALE GENOMIC DNA]</scope>
    <source>
        <strain evidence="1">LZ3.2</strain>
        <tissue evidence="1">Leaf</tissue>
    </source>
</reference>
<dbReference type="Proteomes" id="UP000824120">
    <property type="component" value="Chromosome 7"/>
</dbReference>
<gene>
    <name evidence="1" type="ORF">H5410_035680</name>
</gene>
<dbReference type="EMBL" id="JACXVP010000007">
    <property type="protein sequence ID" value="KAG5594448.1"/>
    <property type="molecule type" value="Genomic_DNA"/>
</dbReference>
<evidence type="ECO:0000313" key="1">
    <source>
        <dbReference type="EMBL" id="KAG5594448.1"/>
    </source>
</evidence>
<name>A0A9J5Y4E6_SOLCO</name>
<dbReference type="AlphaFoldDB" id="A0A9J5Y4E6"/>
<accession>A0A9J5Y4E6</accession>
<proteinExistence type="predicted"/>
<comment type="caution">
    <text evidence="1">The sequence shown here is derived from an EMBL/GenBank/DDBJ whole genome shotgun (WGS) entry which is preliminary data.</text>
</comment>
<evidence type="ECO:0000313" key="2">
    <source>
        <dbReference type="Proteomes" id="UP000824120"/>
    </source>
</evidence>
<protein>
    <submittedName>
        <fullName evidence="1">Uncharacterized protein</fullName>
    </submittedName>
</protein>
<keyword evidence="2" id="KW-1185">Reference proteome</keyword>
<sequence>MNTLDSDRMNKERSRSGAIGFNVRMVARVSLRLGLGERGGVPDWTLTVIFACFKKFTLELQLSKRAHLLVDDKQLRVDMPVSLHIWTYSPQTSKTVTNLKDFSIRDVNGDEIRVKMSQFQWFKNFKDAINYYANWDLEIMIAIAVKMMDMPVVEFV</sequence>